<reference evidence="1 2" key="1">
    <citation type="journal article" date="2023" name="Commun. Biol.">
        <title>Genome analysis of Parmales, the sister group of diatoms, reveals the evolutionary specialization of diatoms from phago-mixotrophs to photoautotrophs.</title>
        <authorList>
            <person name="Ban H."/>
            <person name="Sato S."/>
            <person name="Yoshikawa S."/>
            <person name="Yamada K."/>
            <person name="Nakamura Y."/>
            <person name="Ichinomiya M."/>
            <person name="Sato N."/>
            <person name="Blanc-Mathieu R."/>
            <person name="Endo H."/>
            <person name="Kuwata A."/>
            <person name="Ogata H."/>
        </authorList>
    </citation>
    <scope>NUCLEOTIDE SEQUENCE [LARGE SCALE GENOMIC DNA]</scope>
</reference>
<comment type="caution">
    <text evidence="1">The sequence shown here is derived from an EMBL/GenBank/DDBJ whole genome shotgun (WGS) entry which is preliminary data.</text>
</comment>
<organism evidence="1 2">
    <name type="scientific">Tetraparma gracilis</name>
    <dbReference type="NCBI Taxonomy" id="2962635"/>
    <lineage>
        <taxon>Eukaryota</taxon>
        <taxon>Sar</taxon>
        <taxon>Stramenopiles</taxon>
        <taxon>Ochrophyta</taxon>
        <taxon>Bolidophyceae</taxon>
        <taxon>Parmales</taxon>
        <taxon>Triparmaceae</taxon>
        <taxon>Tetraparma</taxon>
    </lineage>
</organism>
<dbReference type="EMBL" id="BRYB01000280">
    <property type="protein sequence ID" value="GMI26900.1"/>
    <property type="molecule type" value="Genomic_DNA"/>
</dbReference>
<protein>
    <submittedName>
        <fullName evidence="1">Uncharacterized protein</fullName>
    </submittedName>
</protein>
<evidence type="ECO:0000313" key="1">
    <source>
        <dbReference type="EMBL" id="GMI26900.1"/>
    </source>
</evidence>
<dbReference type="Proteomes" id="UP001165060">
    <property type="component" value="Unassembled WGS sequence"/>
</dbReference>
<accession>A0ABQ6MIC2</accession>
<keyword evidence="2" id="KW-1185">Reference proteome</keyword>
<name>A0ABQ6MIC2_9STRA</name>
<proteinExistence type="predicted"/>
<sequence>MAALARLLMERGFLPPGPPPTVSLTIADAITPQLMNGLRAMVILAGFGEGHAWSLMDPEANKYHSSFFMDKASTKGLQLFLKHSLGGKGLEGGGCCPVEEDGRFGESTILSLCALGDAFNNGSGGDWPEIIRKLPNTKFRSTSGRARTNLAFCAIAYYYRAAIDSFPAYLAIAFLFVSLNTDTSSLSSQPEGDHDHDHDHAD</sequence>
<gene>
    <name evidence="1" type="ORF">TeGR_g3158</name>
</gene>
<evidence type="ECO:0000313" key="2">
    <source>
        <dbReference type="Proteomes" id="UP001165060"/>
    </source>
</evidence>